<protein>
    <recommendedName>
        <fullName evidence="3">MULE domain-containing protein</fullName>
    </recommendedName>
</protein>
<dbReference type="Proteomes" id="UP000478052">
    <property type="component" value="Unassembled WGS sequence"/>
</dbReference>
<evidence type="ECO:0000313" key="2">
    <source>
        <dbReference type="Proteomes" id="UP000478052"/>
    </source>
</evidence>
<accession>A0A6G0W093</accession>
<comment type="caution">
    <text evidence="1">The sequence shown here is derived from an EMBL/GenBank/DDBJ whole genome shotgun (WGS) entry which is preliminary data.</text>
</comment>
<evidence type="ECO:0008006" key="3">
    <source>
        <dbReference type="Google" id="ProtNLM"/>
    </source>
</evidence>
<dbReference type="AlphaFoldDB" id="A0A6G0W093"/>
<gene>
    <name evidence="1" type="ORF">FWK35_00027215</name>
</gene>
<dbReference type="EMBL" id="VUJU01009950">
    <property type="protein sequence ID" value="KAF0716689.1"/>
    <property type="molecule type" value="Genomic_DNA"/>
</dbReference>
<evidence type="ECO:0000313" key="1">
    <source>
        <dbReference type="EMBL" id="KAF0716689.1"/>
    </source>
</evidence>
<name>A0A6G0W093_APHCR</name>
<sequence length="53" mass="6209">MWNFICYLCANKIQKNFTPSTIHLDFEIAAHKAFQNVFPFSIIKDCRFHSGQS</sequence>
<reference evidence="1 2" key="1">
    <citation type="submission" date="2019-08" db="EMBL/GenBank/DDBJ databases">
        <title>Whole genome of Aphis craccivora.</title>
        <authorList>
            <person name="Voronova N.V."/>
            <person name="Shulinski R.S."/>
            <person name="Bandarenka Y.V."/>
            <person name="Zhorov D.G."/>
            <person name="Warner D."/>
        </authorList>
    </citation>
    <scope>NUCLEOTIDE SEQUENCE [LARGE SCALE GENOMIC DNA]</scope>
    <source>
        <strain evidence="1">180601</strain>
        <tissue evidence="1">Whole Body</tissue>
    </source>
</reference>
<keyword evidence="2" id="KW-1185">Reference proteome</keyword>
<proteinExistence type="predicted"/>
<organism evidence="1 2">
    <name type="scientific">Aphis craccivora</name>
    <name type="common">Cowpea aphid</name>
    <dbReference type="NCBI Taxonomy" id="307492"/>
    <lineage>
        <taxon>Eukaryota</taxon>
        <taxon>Metazoa</taxon>
        <taxon>Ecdysozoa</taxon>
        <taxon>Arthropoda</taxon>
        <taxon>Hexapoda</taxon>
        <taxon>Insecta</taxon>
        <taxon>Pterygota</taxon>
        <taxon>Neoptera</taxon>
        <taxon>Paraneoptera</taxon>
        <taxon>Hemiptera</taxon>
        <taxon>Sternorrhyncha</taxon>
        <taxon>Aphidomorpha</taxon>
        <taxon>Aphidoidea</taxon>
        <taxon>Aphididae</taxon>
        <taxon>Aphidini</taxon>
        <taxon>Aphis</taxon>
        <taxon>Aphis</taxon>
    </lineage>
</organism>